<dbReference type="InterPro" id="IPR011852">
    <property type="entry name" value="TRAP_TAXI"/>
</dbReference>
<dbReference type="AlphaFoldDB" id="A0A849L1J3"/>
<accession>A0A849L1J3</accession>
<keyword evidence="3" id="KW-1185">Reference proteome</keyword>
<evidence type="ECO:0000313" key="2">
    <source>
        <dbReference type="EMBL" id="NNU80133.1"/>
    </source>
</evidence>
<protein>
    <submittedName>
        <fullName evidence="2">TAXI family TRAP transporter solute-binding subunit</fullName>
    </submittedName>
</protein>
<dbReference type="SUPFAM" id="SSF53850">
    <property type="entry name" value="Periplasmic binding protein-like II"/>
    <property type="match status" value="1"/>
</dbReference>
<dbReference type="PANTHER" id="PTHR42941:SF1">
    <property type="entry name" value="SLL1037 PROTEIN"/>
    <property type="match status" value="1"/>
</dbReference>
<feature type="chain" id="PRO_5032998064" evidence="1">
    <location>
        <begin position="24"/>
        <end position="333"/>
    </location>
</feature>
<feature type="signal peptide" evidence="1">
    <location>
        <begin position="1"/>
        <end position="23"/>
    </location>
</feature>
<dbReference type="PANTHER" id="PTHR42941">
    <property type="entry name" value="SLL1037 PROTEIN"/>
    <property type="match status" value="1"/>
</dbReference>
<gene>
    <name evidence="2" type="ORF">HMH01_06745</name>
</gene>
<sequence>MSGTARWLGTFLLAVGLATMSQAQDMRLFSIGTGGTGATYYPLGGTIANAISNPPGSRPCDEGGSCGVDGLIAMAQSSKGSVDNIEGIVAGRFDSGFSQSDVAYWAYTGTGLFEGSPPVESLRVISALYPEHIQLIARSAAGIRDVAGLRGKRVSLDERGSGSYANALQILGFFGLSEADLDARYLKSVPAAEAIIAGEIDAFFITAGYPTNAIIELAERAEITLVPIAGPEAEAVMAAHPFYSSDRIPAGTYAGIAETETLAVGAQWITTAAMDEALVYDIVSALWNERSRTLLDVGHAKGVSVTLETALEGVAVPLHPGAERYYREAGLIR</sequence>
<evidence type="ECO:0000256" key="1">
    <source>
        <dbReference type="SAM" id="SignalP"/>
    </source>
</evidence>
<dbReference type="Gene3D" id="3.40.190.10">
    <property type="entry name" value="Periplasmic binding protein-like II"/>
    <property type="match status" value="2"/>
</dbReference>
<comment type="caution">
    <text evidence="2">The sequence shown here is derived from an EMBL/GenBank/DDBJ whole genome shotgun (WGS) entry which is preliminary data.</text>
</comment>
<reference evidence="2 3" key="1">
    <citation type="submission" date="2020-05" db="EMBL/GenBank/DDBJ databases">
        <title>Gimesia benthica sp. nov., a novel planctomycete isolated from a deep-sea water sample of the Northwest Indian Ocean.</title>
        <authorList>
            <person name="Wang J."/>
            <person name="Ruan C."/>
            <person name="Song L."/>
            <person name="Zhu Y."/>
            <person name="Li A."/>
            <person name="Zheng X."/>
            <person name="Wang L."/>
            <person name="Lu Z."/>
            <person name="Huang Y."/>
            <person name="Du W."/>
            <person name="Zhou Y."/>
            <person name="Huang L."/>
            <person name="Dai X."/>
        </authorList>
    </citation>
    <scope>NUCLEOTIDE SEQUENCE [LARGE SCALE GENOMIC DNA]</scope>
    <source>
        <strain evidence="2 3">YYQ-30</strain>
    </source>
</reference>
<dbReference type="EMBL" id="JABFBC010000001">
    <property type="protein sequence ID" value="NNU80133.1"/>
    <property type="molecule type" value="Genomic_DNA"/>
</dbReference>
<keyword evidence="1" id="KW-0732">Signal</keyword>
<proteinExistence type="predicted"/>
<evidence type="ECO:0000313" key="3">
    <source>
        <dbReference type="Proteomes" id="UP000572377"/>
    </source>
</evidence>
<dbReference type="NCBIfam" id="TIGR02122">
    <property type="entry name" value="TRAP_TAXI"/>
    <property type="match status" value="1"/>
</dbReference>
<name>A0A849L1J3_9RHOB</name>
<dbReference type="RefSeq" id="WP_171323629.1">
    <property type="nucleotide sequence ID" value="NZ_JABFBC010000001.1"/>
</dbReference>
<dbReference type="Pfam" id="PF16868">
    <property type="entry name" value="NMT1_3"/>
    <property type="match status" value="1"/>
</dbReference>
<dbReference type="Proteomes" id="UP000572377">
    <property type="component" value="Unassembled WGS sequence"/>
</dbReference>
<organism evidence="2 3">
    <name type="scientific">Halovulum dunhuangense</name>
    <dbReference type="NCBI Taxonomy" id="1505036"/>
    <lineage>
        <taxon>Bacteria</taxon>
        <taxon>Pseudomonadati</taxon>
        <taxon>Pseudomonadota</taxon>
        <taxon>Alphaproteobacteria</taxon>
        <taxon>Rhodobacterales</taxon>
        <taxon>Paracoccaceae</taxon>
        <taxon>Halovulum</taxon>
    </lineage>
</organism>